<dbReference type="EMBL" id="JBHTIR010000596">
    <property type="protein sequence ID" value="MFD0851574.1"/>
    <property type="molecule type" value="Genomic_DNA"/>
</dbReference>
<dbReference type="InterPro" id="IPR046346">
    <property type="entry name" value="Aminoacid_DH-like_N_sf"/>
</dbReference>
<gene>
    <name evidence="4" type="ORF">ACFQ07_05055</name>
</gene>
<dbReference type="Pfam" id="PF00208">
    <property type="entry name" value="ELFV_dehydrog"/>
    <property type="match status" value="1"/>
</dbReference>
<dbReference type="InterPro" id="IPR036291">
    <property type="entry name" value="NAD(P)-bd_dom_sf"/>
</dbReference>
<dbReference type="Proteomes" id="UP001597083">
    <property type="component" value="Unassembled WGS sequence"/>
</dbReference>
<protein>
    <recommendedName>
        <fullName evidence="3">Glutamate/phenylalanine/leucine/valine/L-tryptophan dehydrogenase C-terminal domain-containing protein</fullName>
    </recommendedName>
</protein>
<keyword evidence="5" id="KW-1185">Reference proteome</keyword>
<name>A0ABW3CCB6_9ACTN</name>
<evidence type="ECO:0000259" key="3">
    <source>
        <dbReference type="Pfam" id="PF00208"/>
    </source>
</evidence>
<dbReference type="InterPro" id="IPR016211">
    <property type="entry name" value="Glu/Phe/Leu/Val/Trp_DH_bac/arc"/>
</dbReference>
<feature type="domain" description="Glutamate/phenylalanine/leucine/valine/L-tryptophan dehydrogenase C-terminal" evidence="3">
    <location>
        <begin position="81"/>
        <end position="144"/>
    </location>
</feature>
<evidence type="ECO:0000256" key="2">
    <source>
        <dbReference type="RuleBase" id="RU004417"/>
    </source>
</evidence>
<comment type="similarity">
    <text evidence="1 2">Belongs to the Glu/Leu/Phe/Val dehydrogenases family.</text>
</comment>
<sequence>MTAKCAMAGMANGGGKTVVPLPEGLELDAHQHRAVLLDVADVIESLDGLYATGPDVGTSPADMAVIGERTRHVFCRPAEQGGSGDSSPHTADGVVAALRAVCRRLYGTPDFKGRRVSVVGLGHVGEKIARSLAAEGAALTVSDITEEKQAVAEEIGAIWCAPGEAVTA</sequence>
<dbReference type="InterPro" id="IPR006095">
    <property type="entry name" value="Glu/Leu/Phe/Val/Trp_DH"/>
</dbReference>
<dbReference type="Gene3D" id="3.40.50.10860">
    <property type="entry name" value="Leucine Dehydrogenase, chain A, domain 1"/>
    <property type="match status" value="1"/>
</dbReference>
<dbReference type="InterPro" id="IPR006096">
    <property type="entry name" value="Glu/Leu/Phe/Val/Trp_DH_C"/>
</dbReference>
<comment type="caution">
    <text evidence="4">The sequence shown here is derived from an EMBL/GenBank/DDBJ whole genome shotgun (WGS) entry which is preliminary data.</text>
</comment>
<accession>A0ABW3CCB6</accession>
<feature type="non-terminal residue" evidence="4">
    <location>
        <position position="168"/>
    </location>
</feature>
<reference evidence="5" key="1">
    <citation type="journal article" date="2019" name="Int. J. Syst. Evol. Microbiol.">
        <title>The Global Catalogue of Microorganisms (GCM) 10K type strain sequencing project: providing services to taxonomists for standard genome sequencing and annotation.</title>
        <authorList>
            <consortium name="The Broad Institute Genomics Platform"/>
            <consortium name="The Broad Institute Genome Sequencing Center for Infectious Disease"/>
            <person name="Wu L."/>
            <person name="Ma J."/>
        </authorList>
    </citation>
    <scope>NUCLEOTIDE SEQUENCE [LARGE SCALE GENOMIC DNA]</scope>
    <source>
        <strain evidence="5">JCM 31696</strain>
    </source>
</reference>
<dbReference type="PRINTS" id="PR00082">
    <property type="entry name" value="GLFDHDRGNASE"/>
</dbReference>
<evidence type="ECO:0000313" key="5">
    <source>
        <dbReference type="Proteomes" id="UP001597083"/>
    </source>
</evidence>
<dbReference type="SUPFAM" id="SSF53223">
    <property type="entry name" value="Aminoacid dehydrogenase-like, N-terminal domain"/>
    <property type="match status" value="1"/>
</dbReference>
<dbReference type="PANTHER" id="PTHR42722">
    <property type="entry name" value="LEUCINE DEHYDROGENASE"/>
    <property type="match status" value="1"/>
</dbReference>
<dbReference type="PANTHER" id="PTHR42722:SF1">
    <property type="entry name" value="VALINE DEHYDROGENASE"/>
    <property type="match status" value="1"/>
</dbReference>
<proteinExistence type="inferred from homology"/>
<dbReference type="SUPFAM" id="SSF51735">
    <property type="entry name" value="NAD(P)-binding Rossmann-fold domains"/>
    <property type="match status" value="1"/>
</dbReference>
<organism evidence="4 5">
    <name type="scientific">Actinomadura adrarensis</name>
    <dbReference type="NCBI Taxonomy" id="1819600"/>
    <lineage>
        <taxon>Bacteria</taxon>
        <taxon>Bacillati</taxon>
        <taxon>Actinomycetota</taxon>
        <taxon>Actinomycetes</taxon>
        <taxon>Streptosporangiales</taxon>
        <taxon>Thermomonosporaceae</taxon>
        <taxon>Actinomadura</taxon>
    </lineage>
</organism>
<evidence type="ECO:0000256" key="1">
    <source>
        <dbReference type="ARBA" id="ARBA00006382"/>
    </source>
</evidence>
<evidence type="ECO:0000313" key="4">
    <source>
        <dbReference type="EMBL" id="MFD0851574.1"/>
    </source>
</evidence>
<dbReference type="Gene3D" id="3.40.50.720">
    <property type="entry name" value="NAD(P)-binding Rossmann-like Domain"/>
    <property type="match status" value="1"/>
</dbReference>
<keyword evidence="2" id="KW-0560">Oxidoreductase</keyword>